<evidence type="ECO:0000313" key="2">
    <source>
        <dbReference type="Proteomes" id="UP000078512"/>
    </source>
</evidence>
<proteinExistence type="predicted"/>
<evidence type="ECO:0000313" key="1">
    <source>
        <dbReference type="EMBL" id="OAQ22573.1"/>
    </source>
</evidence>
<sequence>MTNIFSVFLSLSSRTQRNWQYIPHHYYLYPPRSPLHHRLRRHHSFPHIPLSATASKTACQVCVDKTVLNTMPLCKDIDYLGTTDTLVFYKLSNKDKTRPIAASNDWYHTCERSDACSASMMEEYDGLMAALKSKVFCPNGGVFTDTAAMGLGVAAFIGALV</sequence>
<dbReference type="AlphaFoldDB" id="A0A197JC25"/>
<reference evidence="1 2" key="1">
    <citation type="submission" date="2016-05" db="EMBL/GenBank/DDBJ databases">
        <title>Genome sequencing reveals origins of a unique bacterial endosymbiosis in the earliest lineages of terrestrial Fungi.</title>
        <authorList>
            <consortium name="DOE Joint Genome Institute"/>
            <person name="Uehling J."/>
            <person name="Gryganskyi A."/>
            <person name="Hameed K."/>
            <person name="Tschaplinski T."/>
            <person name="Misztal P."/>
            <person name="Wu S."/>
            <person name="Desiro A."/>
            <person name="Vande Pol N."/>
            <person name="Du Z.-Y."/>
            <person name="Zienkiewicz A."/>
            <person name="Zienkiewicz K."/>
            <person name="Morin E."/>
            <person name="Tisserant E."/>
            <person name="Splivallo R."/>
            <person name="Hainaut M."/>
            <person name="Henrissat B."/>
            <person name="Ohm R."/>
            <person name="Kuo A."/>
            <person name="Yan J."/>
            <person name="Lipzen A."/>
            <person name="Nolan M."/>
            <person name="Labutti K."/>
            <person name="Barry K."/>
            <person name="Goldstein A."/>
            <person name="Labbe J."/>
            <person name="Schadt C."/>
            <person name="Tuskan G."/>
            <person name="Grigoriev I."/>
            <person name="Martin F."/>
            <person name="Vilgalys R."/>
            <person name="Bonito G."/>
        </authorList>
    </citation>
    <scope>NUCLEOTIDE SEQUENCE [LARGE SCALE GENOMIC DNA]</scope>
    <source>
        <strain evidence="1 2">AG-77</strain>
    </source>
</reference>
<dbReference type="EMBL" id="KV442154">
    <property type="protein sequence ID" value="OAQ22573.1"/>
    <property type="molecule type" value="Genomic_DNA"/>
</dbReference>
<dbReference type="Proteomes" id="UP000078512">
    <property type="component" value="Unassembled WGS sequence"/>
</dbReference>
<protein>
    <submittedName>
        <fullName evidence="1">Uncharacterized protein</fullName>
    </submittedName>
</protein>
<accession>A0A197JC25</accession>
<keyword evidence="2" id="KW-1185">Reference proteome</keyword>
<gene>
    <name evidence="1" type="ORF">K457DRAFT_25955</name>
</gene>
<organism evidence="1 2">
    <name type="scientific">Linnemannia elongata AG-77</name>
    <dbReference type="NCBI Taxonomy" id="1314771"/>
    <lineage>
        <taxon>Eukaryota</taxon>
        <taxon>Fungi</taxon>
        <taxon>Fungi incertae sedis</taxon>
        <taxon>Mucoromycota</taxon>
        <taxon>Mortierellomycotina</taxon>
        <taxon>Mortierellomycetes</taxon>
        <taxon>Mortierellales</taxon>
        <taxon>Mortierellaceae</taxon>
        <taxon>Linnemannia</taxon>
    </lineage>
</organism>
<name>A0A197JC25_9FUNG</name>
<dbReference type="OrthoDB" id="2373380at2759"/>